<evidence type="ECO:0000256" key="6">
    <source>
        <dbReference type="RuleBase" id="RU366058"/>
    </source>
</evidence>
<protein>
    <recommendedName>
        <fullName evidence="6">TVP38/TMEM64 family membrane protein</fullName>
    </recommendedName>
</protein>
<reference evidence="8 9" key="1">
    <citation type="submission" date="2023-03" db="EMBL/GenBank/DDBJ databases">
        <title>Complete genome sequence of Tepidibacter sp. SWIR-1, isolated from a deep-sea hydrothermal vent.</title>
        <authorList>
            <person name="Li X."/>
        </authorList>
    </citation>
    <scope>NUCLEOTIDE SEQUENCE [LARGE SCALE GENOMIC DNA]</scope>
    <source>
        <strain evidence="8 9">SWIR-1</strain>
    </source>
</reference>
<evidence type="ECO:0000256" key="5">
    <source>
        <dbReference type="ARBA" id="ARBA00023136"/>
    </source>
</evidence>
<gene>
    <name evidence="8" type="ORF">P4S50_13265</name>
</gene>
<name>A0ABY8EK99_9FIRM</name>
<evidence type="ECO:0000256" key="4">
    <source>
        <dbReference type="ARBA" id="ARBA00022989"/>
    </source>
</evidence>
<dbReference type="Proteomes" id="UP001222800">
    <property type="component" value="Chromosome"/>
</dbReference>
<evidence type="ECO:0000256" key="1">
    <source>
        <dbReference type="ARBA" id="ARBA00004651"/>
    </source>
</evidence>
<accession>A0ABY8EK99</accession>
<dbReference type="RefSeq" id="WP_277734739.1">
    <property type="nucleotide sequence ID" value="NZ_CP120733.1"/>
</dbReference>
<dbReference type="EMBL" id="CP120733">
    <property type="protein sequence ID" value="WFD12379.1"/>
    <property type="molecule type" value="Genomic_DNA"/>
</dbReference>
<comment type="similarity">
    <text evidence="6">Belongs to the TVP38/TMEM64 family.</text>
</comment>
<dbReference type="Pfam" id="PF09335">
    <property type="entry name" value="VTT_dom"/>
    <property type="match status" value="1"/>
</dbReference>
<keyword evidence="5 6" id="KW-0472">Membrane</keyword>
<evidence type="ECO:0000259" key="7">
    <source>
        <dbReference type="Pfam" id="PF09335"/>
    </source>
</evidence>
<sequence length="223" mass="24829">MSIDSRKRIIIGVVLLIIIISMKFLGVFEYISIDNAYKIKNYIHKLGILGPIIYIIFFVIGCVVFIPAPPMAIIAGMAFGPINGSIYTCIAALISDASAFLIARYIAKDIVQNKIKTNKSLSKIDNLVKNHGWRILIITRLVPGFPYMLQSYAYGITNIKFKSYILASWILTMPGIIAFTLVGGSINSYQNMDKIFICLGICAVLITILSLIPKLLKKKYDLI</sequence>
<feature type="transmembrane region" description="Helical" evidence="6">
    <location>
        <begin position="194"/>
        <end position="212"/>
    </location>
</feature>
<keyword evidence="4 6" id="KW-1133">Transmembrane helix</keyword>
<dbReference type="InterPro" id="IPR015414">
    <property type="entry name" value="TMEM64"/>
</dbReference>
<evidence type="ECO:0000256" key="2">
    <source>
        <dbReference type="ARBA" id="ARBA00022475"/>
    </source>
</evidence>
<dbReference type="PANTHER" id="PTHR12677:SF59">
    <property type="entry name" value="GOLGI APPARATUS MEMBRANE PROTEIN TVP38-RELATED"/>
    <property type="match status" value="1"/>
</dbReference>
<feature type="transmembrane region" description="Helical" evidence="6">
    <location>
        <begin position="131"/>
        <end position="149"/>
    </location>
</feature>
<dbReference type="InterPro" id="IPR032816">
    <property type="entry name" value="VTT_dom"/>
</dbReference>
<feature type="transmembrane region" description="Helical" evidence="6">
    <location>
        <begin position="52"/>
        <end position="79"/>
    </location>
</feature>
<proteinExistence type="inferred from homology"/>
<feature type="domain" description="VTT" evidence="7">
    <location>
        <begin position="66"/>
        <end position="183"/>
    </location>
</feature>
<feature type="transmembrane region" description="Helical" evidence="6">
    <location>
        <begin position="86"/>
        <end position="107"/>
    </location>
</feature>
<evidence type="ECO:0000313" key="9">
    <source>
        <dbReference type="Proteomes" id="UP001222800"/>
    </source>
</evidence>
<keyword evidence="2 6" id="KW-1003">Cell membrane</keyword>
<keyword evidence="3 6" id="KW-0812">Transmembrane</keyword>
<comment type="subcellular location">
    <subcellularLocation>
        <location evidence="1 6">Cell membrane</location>
        <topology evidence="1 6">Multi-pass membrane protein</topology>
    </subcellularLocation>
</comment>
<dbReference type="PANTHER" id="PTHR12677">
    <property type="entry name" value="GOLGI APPARATUS MEMBRANE PROTEIN TVP38-RELATED"/>
    <property type="match status" value="1"/>
</dbReference>
<evidence type="ECO:0000256" key="3">
    <source>
        <dbReference type="ARBA" id="ARBA00022692"/>
    </source>
</evidence>
<feature type="transmembrane region" description="Helical" evidence="6">
    <location>
        <begin position="9"/>
        <end position="32"/>
    </location>
</feature>
<feature type="transmembrane region" description="Helical" evidence="6">
    <location>
        <begin position="161"/>
        <end position="182"/>
    </location>
</feature>
<evidence type="ECO:0000313" key="8">
    <source>
        <dbReference type="EMBL" id="WFD12379.1"/>
    </source>
</evidence>
<keyword evidence="9" id="KW-1185">Reference proteome</keyword>
<organism evidence="8 9">
    <name type="scientific">Tepidibacter hydrothermalis</name>
    <dbReference type="NCBI Taxonomy" id="3036126"/>
    <lineage>
        <taxon>Bacteria</taxon>
        <taxon>Bacillati</taxon>
        <taxon>Bacillota</taxon>
        <taxon>Clostridia</taxon>
        <taxon>Peptostreptococcales</taxon>
        <taxon>Peptostreptococcaceae</taxon>
        <taxon>Tepidibacter</taxon>
    </lineage>
</organism>